<sequence length="94" mass="10302">MNFGKDTGRLSWYPGMHDSWKTAAEFHMELRCQEKGAFVAGTNSGGFSANGQGQDAGEASIMDRPQREDSGRLRGRSQSKNSSGQMDQIQEADD</sequence>
<feature type="region of interest" description="Disordered" evidence="1">
    <location>
        <begin position="39"/>
        <end position="94"/>
    </location>
</feature>
<protein>
    <submittedName>
        <fullName evidence="2">Uncharacterized protein</fullName>
    </submittedName>
</protein>
<comment type="caution">
    <text evidence="2">The sequence shown here is derived from an EMBL/GenBank/DDBJ whole genome shotgun (WGS) entry which is preliminary data.</text>
</comment>
<evidence type="ECO:0000313" key="2">
    <source>
        <dbReference type="EMBL" id="KAL2634998.1"/>
    </source>
</evidence>
<dbReference type="AlphaFoldDB" id="A0ABD1YW41"/>
<proteinExistence type="predicted"/>
<feature type="compositionally biased region" description="Polar residues" evidence="1">
    <location>
        <begin position="41"/>
        <end position="53"/>
    </location>
</feature>
<accession>A0ABD1YW41</accession>
<dbReference type="EMBL" id="JBHFFA010000003">
    <property type="protein sequence ID" value="KAL2634998.1"/>
    <property type="molecule type" value="Genomic_DNA"/>
</dbReference>
<feature type="compositionally biased region" description="Polar residues" evidence="1">
    <location>
        <begin position="76"/>
        <end position="88"/>
    </location>
</feature>
<organism evidence="2 3">
    <name type="scientific">Riccia fluitans</name>
    <dbReference type="NCBI Taxonomy" id="41844"/>
    <lineage>
        <taxon>Eukaryota</taxon>
        <taxon>Viridiplantae</taxon>
        <taxon>Streptophyta</taxon>
        <taxon>Embryophyta</taxon>
        <taxon>Marchantiophyta</taxon>
        <taxon>Marchantiopsida</taxon>
        <taxon>Marchantiidae</taxon>
        <taxon>Marchantiales</taxon>
        <taxon>Ricciaceae</taxon>
        <taxon>Riccia</taxon>
    </lineage>
</organism>
<reference evidence="2 3" key="1">
    <citation type="submission" date="2024-09" db="EMBL/GenBank/DDBJ databases">
        <title>Chromosome-scale assembly of Riccia fluitans.</title>
        <authorList>
            <person name="Paukszto L."/>
            <person name="Sawicki J."/>
            <person name="Karawczyk K."/>
            <person name="Piernik-Szablinska J."/>
            <person name="Szczecinska M."/>
            <person name="Mazdziarz M."/>
        </authorList>
    </citation>
    <scope>NUCLEOTIDE SEQUENCE [LARGE SCALE GENOMIC DNA]</scope>
    <source>
        <strain evidence="2">Rf_01</strain>
        <tissue evidence="2">Aerial parts of the thallus</tissue>
    </source>
</reference>
<name>A0ABD1YW41_9MARC</name>
<evidence type="ECO:0000256" key="1">
    <source>
        <dbReference type="SAM" id="MobiDB-lite"/>
    </source>
</evidence>
<evidence type="ECO:0000313" key="3">
    <source>
        <dbReference type="Proteomes" id="UP001605036"/>
    </source>
</evidence>
<dbReference type="Proteomes" id="UP001605036">
    <property type="component" value="Unassembled WGS sequence"/>
</dbReference>
<gene>
    <name evidence="2" type="ORF">R1flu_006477</name>
</gene>
<keyword evidence="3" id="KW-1185">Reference proteome</keyword>